<keyword evidence="2" id="KW-1133">Transmembrane helix</keyword>
<keyword evidence="4" id="KW-1185">Reference proteome</keyword>
<evidence type="ECO:0000256" key="2">
    <source>
        <dbReference type="SAM" id="Phobius"/>
    </source>
</evidence>
<proteinExistence type="predicted"/>
<gene>
    <name evidence="3" type="ORF">PHYBOEH_008258</name>
</gene>
<evidence type="ECO:0000313" key="4">
    <source>
        <dbReference type="Proteomes" id="UP000693981"/>
    </source>
</evidence>
<name>A0A8T1W1S4_9STRA</name>
<dbReference type="EMBL" id="JAGDFL010000477">
    <property type="protein sequence ID" value="KAG7387375.1"/>
    <property type="molecule type" value="Genomic_DNA"/>
</dbReference>
<organism evidence="3 4">
    <name type="scientific">Phytophthora boehmeriae</name>
    <dbReference type="NCBI Taxonomy" id="109152"/>
    <lineage>
        <taxon>Eukaryota</taxon>
        <taxon>Sar</taxon>
        <taxon>Stramenopiles</taxon>
        <taxon>Oomycota</taxon>
        <taxon>Peronosporomycetes</taxon>
        <taxon>Peronosporales</taxon>
        <taxon>Peronosporaceae</taxon>
        <taxon>Phytophthora</taxon>
    </lineage>
</organism>
<feature type="transmembrane region" description="Helical" evidence="2">
    <location>
        <begin position="37"/>
        <end position="60"/>
    </location>
</feature>
<dbReference type="Proteomes" id="UP000693981">
    <property type="component" value="Unassembled WGS sequence"/>
</dbReference>
<evidence type="ECO:0000256" key="1">
    <source>
        <dbReference type="SAM" id="MobiDB-lite"/>
    </source>
</evidence>
<feature type="compositionally biased region" description="Basic and acidic residues" evidence="1">
    <location>
        <begin position="136"/>
        <end position="153"/>
    </location>
</feature>
<reference evidence="3" key="1">
    <citation type="submission" date="2021-02" db="EMBL/GenBank/DDBJ databases">
        <authorList>
            <person name="Palmer J.M."/>
        </authorList>
    </citation>
    <scope>NUCLEOTIDE SEQUENCE</scope>
    <source>
        <strain evidence="3">SCRP23</strain>
    </source>
</reference>
<comment type="caution">
    <text evidence="3">The sequence shown here is derived from an EMBL/GenBank/DDBJ whole genome shotgun (WGS) entry which is preliminary data.</text>
</comment>
<dbReference type="AlphaFoldDB" id="A0A8T1W1S4"/>
<dbReference type="OrthoDB" id="128425at2759"/>
<accession>A0A8T1W1S4</accession>
<feature type="region of interest" description="Disordered" evidence="1">
    <location>
        <begin position="128"/>
        <end position="153"/>
    </location>
</feature>
<keyword evidence="2" id="KW-0812">Transmembrane</keyword>
<evidence type="ECO:0000313" key="3">
    <source>
        <dbReference type="EMBL" id="KAG7387375.1"/>
    </source>
</evidence>
<keyword evidence="2" id="KW-0472">Membrane</keyword>
<sequence>MPANSGEEAAMLLNAYQQAALRDANRRIETRRRALRTVLGVSAAAALIVGCVVAVDLAVLNDNAVDTTALSTRADAVDQPVAMESQFGWSSLGSGWCSLRSSTWCMFSKDTKSCEESMGCNNANSTSVQTNNGAASEHHDQNATKVEDDTGTG</sequence>
<protein>
    <submittedName>
        <fullName evidence="3">Uncharacterized protein</fullName>
    </submittedName>
</protein>